<keyword evidence="5" id="KW-1133">Transmembrane helix</keyword>
<keyword evidence="5" id="KW-0812">Transmembrane</keyword>
<sequence length="494" mass="52757">MILEKWNRVLLVGISLALGVAGGYWLAHQRMSEIPSTAPEQSLNSPDERKALYWYDPMYPQQKFDKPGKSPFMDMQLVPQYASGVGDRATVSIDPGLTQNLGLRFATVARGNFESSLDVTGVLAFNERDVAVIQARTAGFVERVYAHAPGDLLNANAALADILVPEWAAAQTEFLALKRNGDADLLAAARQRLRLTGMPVALITQVERSGKVQPNLTLTSPISGVLQELNVRAGMTVAAGETLARVNGLSSVWLAVAVPESDAGAITMGQAVEARLPAFPGATLSGKVSAILPETNPDSRTLRVRVELPNPDGRLRPGLTAQVRLNRATEQSVLWVPSEAVIRTGRRALVMLAEDAGRYRPVEVQPGQESDGKTAILKGLEEGQKVVTSGQFLLDSEASLKGIVARTEEESPPSGAAAGLHEADGQIVEINEKEVTLAHGPFKTLGMPGMTMTFPLASPALMQGLKAGDKVRVAVSQTDDGLRVERLDKSGGQP</sequence>
<dbReference type="Gene3D" id="2.40.50.320">
    <property type="entry name" value="Copper binding periplasmic protein CusF"/>
    <property type="match status" value="1"/>
</dbReference>
<keyword evidence="4" id="KW-0406">Ion transport</keyword>
<dbReference type="Pfam" id="PF25967">
    <property type="entry name" value="RND-MFP_C"/>
    <property type="match status" value="1"/>
</dbReference>
<dbReference type="OrthoDB" id="9806939at2"/>
<dbReference type="Gene3D" id="2.40.30.170">
    <property type="match status" value="1"/>
</dbReference>
<evidence type="ECO:0000256" key="2">
    <source>
        <dbReference type="ARBA" id="ARBA00022448"/>
    </source>
</evidence>
<evidence type="ECO:0000313" key="11">
    <source>
        <dbReference type="EMBL" id="KJZ46236.1"/>
    </source>
</evidence>
<accession>A0A0F4TP72</accession>
<evidence type="ECO:0000256" key="3">
    <source>
        <dbReference type="ARBA" id="ARBA00022729"/>
    </source>
</evidence>
<evidence type="ECO:0000256" key="5">
    <source>
        <dbReference type="SAM" id="Phobius"/>
    </source>
</evidence>
<evidence type="ECO:0000256" key="1">
    <source>
        <dbReference type="ARBA" id="ARBA00009477"/>
    </source>
</evidence>
<dbReference type="InterPro" id="IPR058627">
    <property type="entry name" value="MdtA-like_C"/>
</dbReference>
<name>A0A0F4TP72_PSEFL</name>
<dbReference type="Pfam" id="PF25919">
    <property type="entry name" value="BSH_CusB"/>
    <property type="match status" value="1"/>
</dbReference>
<keyword evidence="5" id="KW-0472">Membrane</keyword>
<evidence type="ECO:0000259" key="9">
    <source>
        <dbReference type="Pfam" id="PF25954"/>
    </source>
</evidence>
<reference evidence="11 12" key="1">
    <citation type="submission" date="2015-03" db="EMBL/GenBank/DDBJ databases">
        <title>Comparative genomics of Pseudomonas insights into diversity of traits involved in vanlence and defense.</title>
        <authorList>
            <person name="Qin Y."/>
        </authorList>
    </citation>
    <scope>NUCLEOTIDE SEQUENCE [LARGE SCALE GENOMIC DNA]</scope>
    <source>
        <strain evidence="11 12">C8</strain>
    </source>
</reference>
<comment type="caution">
    <text evidence="11">The sequence shown here is derived from an EMBL/GenBank/DDBJ whole genome shotgun (WGS) entry which is preliminary data.</text>
</comment>
<dbReference type="RefSeq" id="WP_046040445.1">
    <property type="nucleotide sequence ID" value="NZ_LACC01000014.1"/>
</dbReference>
<gene>
    <name evidence="11" type="ORF">VC35_12785</name>
</gene>
<dbReference type="NCBIfam" id="TIGR01730">
    <property type="entry name" value="RND_mfp"/>
    <property type="match status" value="1"/>
</dbReference>
<dbReference type="InterPro" id="IPR042230">
    <property type="entry name" value="CusF_sf"/>
</dbReference>
<dbReference type="InterPro" id="IPR058792">
    <property type="entry name" value="Beta-barrel_RND_2"/>
</dbReference>
<dbReference type="InterPro" id="IPR058791">
    <property type="entry name" value="3HB_CusB"/>
</dbReference>
<dbReference type="InterPro" id="IPR021647">
    <property type="entry name" value="CusF_Ec"/>
</dbReference>
<dbReference type="Gene3D" id="6.10.140.730">
    <property type="match status" value="1"/>
</dbReference>
<keyword evidence="2" id="KW-0813">Transport</keyword>
<keyword evidence="3" id="KW-0732">Signal</keyword>
<dbReference type="GO" id="GO:0016020">
    <property type="term" value="C:membrane"/>
    <property type="evidence" value="ECO:0007669"/>
    <property type="project" value="InterPro"/>
</dbReference>
<evidence type="ECO:0000259" key="6">
    <source>
        <dbReference type="Pfam" id="PF19335"/>
    </source>
</evidence>
<dbReference type="AlphaFoldDB" id="A0A0F4TP72"/>
<dbReference type="GO" id="GO:0022857">
    <property type="term" value="F:transmembrane transporter activity"/>
    <property type="evidence" value="ECO:0007669"/>
    <property type="project" value="InterPro"/>
</dbReference>
<dbReference type="PANTHER" id="PTHR30097:SF15">
    <property type="entry name" value="CATION EFFLUX SYSTEM PROTEIN CUSB"/>
    <property type="match status" value="1"/>
</dbReference>
<dbReference type="InterPro" id="IPR051909">
    <property type="entry name" value="MFP_Cation_Efflux"/>
</dbReference>
<comment type="similarity">
    <text evidence="1">Belongs to the membrane fusion protein (MFP) (TC 8.A.1) family.</text>
</comment>
<dbReference type="GO" id="GO:0015679">
    <property type="term" value="P:plasma membrane copper ion transport"/>
    <property type="evidence" value="ECO:0007669"/>
    <property type="project" value="TreeGrafter"/>
</dbReference>
<dbReference type="Pfam" id="PF19335">
    <property type="entry name" value="HMBD"/>
    <property type="match status" value="1"/>
</dbReference>
<evidence type="ECO:0000259" key="7">
    <source>
        <dbReference type="Pfam" id="PF25869"/>
    </source>
</evidence>
<protein>
    <submittedName>
        <fullName evidence="11">RND transporter</fullName>
    </submittedName>
</protein>
<organism evidence="11 12">
    <name type="scientific">Pseudomonas fluorescens</name>
    <dbReference type="NCBI Taxonomy" id="294"/>
    <lineage>
        <taxon>Bacteria</taxon>
        <taxon>Pseudomonadati</taxon>
        <taxon>Pseudomonadota</taxon>
        <taxon>Gammaproteobacteria</taxon>
        <taxon>Pseudomonadales</taxon>
        <taxon>Pseudomonadaceae</taxon>
        <taxon>Pseudomonas</taxon>
    </lineage>
</organism>
<dbReference type="Proteomes" id="UP000033588">
    <property type="component" value="Unassembled WGS sequence"/>
</dbReference>
<evidence type="ECO:0000259" key="8">
    <source>
        <dbReference type="Pfam" id="PF25919"/>
    </source>
</evidence>
<dbReference type="PATRIC" id="fig|294.132.peg.1311"/>
<evidence type="ECO:0000256" key="4">
    <source>
        <dbReference type="ARBA" id="ARBA00023065"/>
    </source>
</evidence>
<dbReference type="Pfam" id="PF25954">
    <property type="entry name" value="Beta-barrel_RND_2"/>
    <property type="match status" value="1"/>
</dbReference>
<dbReference type="PANTHER" id="PTHR30097">
    <property type="entry name" value="CATION EFFLUX SYSTEM PROTEIN CUSB"/>
    <property type="match status" value="1"/>
</dbReference>
<dbReference type="GO" id="GO:0060003">
    <property type="term" value="P:copper ion export"/>
    <property type="evidence" value="ECO:0007669"/>
    <property type="project" value="TreeGrafter"/>
</dbReference>
<dbReference type="Pfam" id="PF11604">
    <property type="entry name" value="CusF_Ec"/>
    <property type="match status" value="1"/>
</dbReference>
<feature type="domain" description="CusB-like beta-barrel" evidence="9">
    <location>
        <begin position="251"/>
        <end position="328"/>
    </location>
</feature>
<feature type="domain" description="Heavy metal binding" evidence="6">
    <location>
        <begin position="53"/>
        <end position="79"/>
    </location>
</feature>
<dbReference type="InterPro" id="IPR058790">
    <property type="entry name" value="BSH_CusB"/>
</dbReference>
<dbReference type="InterPro" id="IPR006143">
    <property type="entry name" value="RND_pump_MFP"/>
</dbReference>
<dbReference type="Gene3D" id="2.40.420.20">
    <property type="match status" value="1"/>
</dbReference>
<feature type="domain" description="Multidrug resistance protein MdtA-like C-terminal permuted SH3" evidence="10">
    <location>
        <begin position="333"/>
        <end position="390"/>
    </location>
</feature>
<dbReference type="GO" id="GO:0046914">
    <property type="term" value="F:transition metal ion binding"/>
    <property type="evidence" value="ECO:0007669"/>
    <property type="project" value="TreeGrafter"/>
</dbReference>
<dbReference type="SUPFAM" id="SSF111369">
    <property type="entry name" value="HlyD-like secretion proteins"/>
    <property type="match status" value="1"/>
</dbReference>
<feature type="transmembrane region" description="Helical" evidence="5">
    <location>
        <begin position="9"/>
        <end position="27"/>
    </location>
</feature>
<dbReference type="Pfam" id="PF25869">
    <property type="entry name" value="3HB_CusB"/>
    <property type="match status" value="1"/>
</dbReference>
<feature type="domain" description="CusB-like three alpha-helical bundle" evidence="7">
    <location>
        <begin position="166"/>
        <end position="214"/>
    </location>
</feature>
<proteinExistence type="inferred from homology"/>
<evidence type="ECO:0000313" key="12">
    <source>
        <dbReference type="Proteomes" id="UP000033588"/>
    </source>
</evidence>
<evidence type="ECO:0000259" key="10">
    <source>
        <dbReference type="Pfam" id="PF25967"/>
    </source>
</evidence>
<dbReference type="FunFam" id="2.40.420.20:FF:000003">
    <property type="entry name" value="Cation efflux system protein cusB"/>
    <property type="match status" value="1"/>
</dbReference>
<dbReference type="EMBL" id="LACC01000014">
    <property type="protein sequence ID" value="KJZ46236.1"/>
    <property type="molecule type" value="Genomic_DNA"/>
</dbReference>
<dbReference type="InterPro" id="IPR045800">
    <property type="entry name" value="HMBD"/>
</dbReference>
<dbReference type="GO" id="GO:0030288">
    <property type="term" value="C:outer membrane-bounded periplasmic space"/>
    <property type="evidence" value="ECO:0007669"/>
    <property type="project" value="TreeGrafter"/>
</dbReference>
<dbReference type="FunFam" id="2.40.30.170:FF:000010">
    <property type="entry name" value="Efflux RND transporter periplasmic adaptor subunit"/>
    <property type="match status" value="1"/>
</dbReference>
<feature type="domain" description="CusB-like barrel-sandwich hybrid" evidence="8">
    <location>
        <begin position="130"/>
        <end position="247"/>
    </location>
</feature>